<dbReference type="Proteomes" id="UP000712281">
    <property type="component" value="Unassembled WGS sequence"/>
</dbReference>
<name>A0A8S9HQ80_BRACR</name>
<protein>
    <submittedName>
        <fullName evidence="2">Uncharacterized protein</fullName>
    </submittedName>
</protein>
<accession>A0A8S9HQ80</accession>
<feature type="region of interest" description="Disordered" evidence="1">
    <location>
        <begin position="40"/>
        <end position="61"/>
    </location>
</feature>
<proteinExistence type="predicted"/>
<evidence type="ECO:0000313" key="2">
    <source>
        <dbReference type="EMBL" id="KAF2559280.1"/>
    </source>
</evidence>
<reference evidence="2" key="1">
    <citation type="submission" date="2019-12" db="EMBL/GenBank/DDBJ databases">
        <title>Genome sequencing and annotation of Brassica cretica.</title>
        <authorList>
            <person name="Studholme D.J."/>
            <person name="Sarris P.F."/>
        </authorList>
    </citation>
    <scope>NUCLEOTIDE SEQUENCE</scope>
    <source>
        <strain evidence="2">PFS-001/15</strain>
        <tissue evidence="2">Leaf</tissue>
    </source>
</reference>
<dbReference type="EMBL" id="QGKW02001940">
    <property type="protein sequence ID" value="KAF2559280.1"/>
    <property type="molecule type" value="Genomic_DNA"/>
</dbReference>
<evidence type="ECO:0000313" key="3">
    <source>
        <dbReference type="Proteomes" id="UP000712281"/>
    </source>
</evidence>
<evidence type="ECO:0000256" key="1">
    <source>
        <dbReference type="SAM" id="MobiDB-lite"/>
    </source>
</evidence>
<sequence>MVPCAVFEVKSPIPPDKGVYLSSYIEVLNDQHHVEASQRGLRFRDKIDEGPAEAPSSDISKSELIDTNTSLSIDTDQIPSIDTKRESEQNEYELCGNIFYGDITTHSDKSGRKKWRNWKKKKRINEGSHISLIPNFLDDARKSRVRLHKSVGKKGINWKKRKRTKGGSQLPLTPYFSDSIRKSRVRSRCFSQPFEKLKALLIAGMIDKGEGYMEEAFTQE</sequence>
<feature type="compositionally biased region" description="Basic and acidic residues" evidence="1">
    <location>
        <begin position="40"/>
        <end position="49"/>
    </location>
</feature>
<comment type="caution">
    <text evidence="2">The sequence shown here is derived from an EMBL/GenBank/DDBJ whole genome shotgun (WGS) entry which is preliminary data.</text>
</comment>
<organism evidence="2 3">
    <name type="scientific">Brassica cretica</name>
    <name type="common">Mustard</name>
    <dbReference type="NCBI Taxonomy" id="69181"/>
    <lineage>
        <taxon>Eukaryota</taxon>
        <taxon>Viridiplantae</taxon>
        <taxon>Streptophyta</taxon>
        <taxon>Embryophyta</taxon>
        <taxon>Tracheophyta</taxon>
        <taxon>Spermatophyta</taxon>
        <taxon>Magnoliopsida</taxon>
        <taxon>eudicotyledons</taxon>
        <taxon>Gunneridae</taxon>
        <taxon>Pentapetalae</taxon>
        <taxon>rosids</taxon>
        <taxon>malvids</taxon>
        <taxon>Brassicales</taxon>
        <taxon>Brassicaceae</taxon>
        <taxon>Brassiceae</taxon>
        <taxon>Brassica</taxon>
    </lineage>
</organism>
<gene>
    <name evidence="2" type="ORF">F2Q68_00016178</name>
</gene>
<dbReference type="AlphaFoldDB" id="A0A8S9HQ80"/>